<dbReference type="PANTHER" id="PTHR23011:SF28">
    <property type="entry name" value="CYCLIC NUCLEOTIDE-BINDING DOMAIN CONTAINING PROTEIN"/>
    <property type="match status" value="1"/>
</dbReference>
<dbReference type="OrthoDB" id="417078at2759"/>
<dbReference type="Proteomes" id="UP000243217">
    <property type="component" value="Unassembled WGS sequence"/>
</dbReference>
<keyword evidence="4" id="KW-1185">Reference proteome</keyword>
<dbReference type="SUPFAM" id="SSF51206">
    <property type="entry name" value="cAMP-binding domain-like"/>
    <property type="match status" value="3"/>
</dbReference>
<dbReference type="PRINTS" id="PR00103">
    <property type="entry name" value="CAMPKINASE"/>
</dbReference>
<dbReference type="InterPro" id="IPR000595">
    <property type="entry name" value="cNMP-bd_dom"/>
</dbReference>
<feature type="compositionally biased region" description="Polar residues" evidence="1">
    <location>
        <begin position="79"/>
        <end position="92"/>
    </location>
</feature>
<organism evidence="3 4">
    <name type="scientific">Thraustotheca clavata</name>
    <dbReference type="NCBI Taxonomy" id="74557"/>
    <lineage>
        <taxon>Eukaryota</taxon>
        <taxon>Sar</taxon>
        <taxon>Stramenopiles</taxon>
        <taxon>Oomycota</taxon>
        <taxon>Saprolegniomycetes</taxon>
        <taxon>Saprolegniales</taxon>
        <taxon>Achlyaceae</taxon>
        <taxon>Thraustotheca</taxon>
    </lineage>
</organism>
<gene>
    <name evidence="3" type="ORF">THRCLA_10242</name>
</gene>
<reference evidence="3 4" key="1">
    <citation type="journal article" date="2014" name="Genome Biol. Evol.">
        <title>The secreted proteins of Achlya hypogyna and Thraustotheca clavata identify the ancestral oomycete secretome and reveal gene acquisitions by horizontal gene transfer.</title>
        <authorList>
            <person name="Misner I."/>
            <person name="Blouin N."/>
            <person name="Leonard G."/>
            <person name="Richards T.A."/>
            <person name="Lane C.E."/>
        </authorList>
    </citation>
    <scope>NUCLEOTIDE SEQUENCE [LARGE SCALE GENOMIC DNA]</scope>
    <source>
        <strain evidence="3 4">ATCC 34112</strain>
    </source>
</reference>
<dbReference type="InterPro" id="IPR018488">
    <property type="entry name" value="cNMP-bd_CS"/>
</dbReference>
<feature type="domain" description="Cyclic nucleotide-binding" evidence="2">
    <location>
        <begin position="491"/>
        <end position="590"/>
    </location>
</feature>
<dbReference type="EMBL" id="JNBS01003135">
    <property type="protein sequence ID" value="OQR88563.1"/>
    <property type="molecule type" value="Genomic_DNA"/>
</dbReference>
<evidence type="ECO:0000259" key="2">
    <source>
        <dbReference type="PROSITE" id="PS50042"/>
    </source>
</evidence>
<evidence type="ECO:0000313" key="4">
    <source>
        <dbReference type="Proteomes" id="UP000243217"/>
    </source>
</evidence>
<dbReference type="PANTHER" id="PTHR23011">
    <property type="entry name" value="CYCLIC NUCLEOTIDE-BINDING DOMAIN CONTAINING PROTEIN"/>
    <property type="match status" value="1"/>
</dbReference>
<protein>
    <recommendedName>
        <fullName evidence="2">Cyclic nucleotide-binding domain-containing protein</fullName>
    </recommendedName>
</protein>
<dbReference type="Gene3D" id="2.60.120.10">
    <property type="entry name" value="Jelly Rolls"/>
    <property type="match status" value="3"/>
</dbReference>
<dbReference type="STRING" id="74557.A0A1V9YSJ3"/>
<feature type="domain" description="Cyclic nucleotide-binding" evidence="2">
    <location>
        <begin position="194"/>
        <end position="300"/>
    </location>
</feature>
<dbReference type="Pfam" id="PF00027">
    <property type="entry name" value="cNMP_binding"/>
    <property type="match status" value="2"/>
</dbReference>
<feature type="domain" description="Cyclic nucleotide-binding" evidence="2">
    <location>
        <begin position="354"/>
        <end position="462"/>
    </location>
</feature>
<name>A0A1V9YSJ3_9STRA</name>
<dbReference type="PROSITE" id="PS50042">
    <property type="entry name" value="CNMP_BINDING_3"/>
    <property type="match status" value="3"/>
</dbReference>
<dbReference type="SMART" id="SM00100">
    <property type="entry name" value="cNMP"/>
    <property type="match status" value="3"/>
</dbReference>
<proteinExistence type="predicted"/>
<feature type="region of interest" description="Disordered" evidence="1">
    <location>
        <begin position="66"/>
        <end position="105"/>
    </location>
</feature>
<accession>A0A1V9YSJ3</accession>
<sequence length="1174" mass="132572">MKSIVPDGVEHESLKKHSVKSILMRVQGDNTGLSRAPRLANQSKADGKGKMLGNIWSSAVKTSLQKKKQDQNAEGDPTLISTAPTVVNGKQNTKGKRASNLEPSNAMRQYGMPIHTHPTTIMEKEFHPETQAEDPESEFARWKKDSTTTNHGRNLILEEACRAAFSKDAENRSHLDLQSLKTWFLKTKLKTCTDFEALQPLELTLLCRRMKLATYYSNEVVFKQGDEGDALYIIFSGCVEVRVSQKVSGELVEVVVCDLHKGDFFGERSLLRDEPRAATIVTKTMTELASICRDDYNVMLKQDQQDYIDKAKVPITPSAINSHDTYVRILRKKPNLRTKIDVTTLTTYIETIKFFRALPKTFIRELCTVIELINIGPNTTIFREGEIGKLFYVIMSGSVDVKVNSVDRRGGKGQTKLINLIEGAHFGELALMKANGLRSATVVTTTSCELLIISEHDYNNILRKLQKEDMSKRLELLDKIPMFQSVDWTNELMEELCYVLVEQRYPAGTKIYTQGDKALQMYFITRGEFIINRSIIDPKTQVKHDIVIERLGPFNVLGDDAATGINFNEVIYRSDTATASTPIDALILTKYDIFNRLSRGARETLWSHTRQHKQPMVVMDQLYKTLKWRDFKRKIMSQELNVEKLDRRLRRLAPIPGPTHPMTLLESNDLILVHTPRKPQPSAMTVAKFTVDYNPDISTQDRDKLWNLALNNQASDIASQAEDGNPAIYLNYLHDKDDPTSNEDIKKIISEKDYFSENYLFSIPASPITPQPPSTMKMTPNPRVSKVLVPTEKVVTTEFKQQIIALNLAHQQLTPSAPRAAFRIVGMFQSQEDAAVAATIIEDYENRQIYKGLKAEHVVAYFTLESGKFILLPASMESLTSSYYCDQKLHDIIIRHTDWSHWRATRHTSLITEQGKPASPPSTAVAKAEKAQAILRDVCTNVKEIPLRKKTSNRPGPLHLHDVVDHHIPLAYRQSCSYAVVSILILSTSATEPVLAVHGCFPSEADALNFAEHGAMLCIVPMYEWVYIDDAAEWCISIRKSQDRQQAFEALKKEIASHHAHTGRSNLIATRPRKTPPWVHDREAAQKLQVLVASHMGLPQREQDPDKATEEEGYSVKTNLMLEQKLDAVQEILASQRLRASKLTLGKVQKIHKIGNMIKAKVAATREQGDQLQG</sequence>
<evidence type="ECO:0000313" key="3">
    <source>
        <dbReference type="EMBL" id="OQR88563.1"/>
    </source>
</evidence>
<dbReference type="CDD" id="cd00038">
    <property type="entry name" value="CAP_ED"/>
    <property type="match status" value="3"/>
</dbReference>
<dbReference type="AlphaFoldDB" id="A0A1V9YSJ3"/>
<dbReference type="InterPro" id="IPR018490">
    <property type="entry name" value="cNMP-bd_dom_sf"/>
</dbReference>
<evidence type="ECO:0000256" key="1">
    <source>
        <dbReference type="SAM" id="MobiDB-lite"/>
    </source>
</evidence>
<dbReference type="InterPro" id="IPR014710">
    <property type="entry name" value="RmlC-like_jellyroll"/>
</dbReference>
<comment type="caution">
    <text evidence="3">The sequence shown here is derived from an EMBL/GenBank/DDBJ whole genome shotgun (WGS) entry which is preliminary data.</text>
</comment>
<dbReference type="PROSITE" id="PS00889">
    <property type="entry name" value="CNMP_BINDING_2"/>
    <property type="match status" value="2"/>
</dbReference>